<comment type="caution">
    <text evidence="1">The sequence shown here is derived from an EMBL/GenBank/DDBJ whole genome shotgun (WGS) entry which is preliminary data.</text>
</comment>
<accession>A0ACB9PY28</accession>
<name>A0ACB9PY28_BAUVA</name>
<gene>
    <name evidence="1" type="ORF">L6164_002228</name>
</gene>
<evidence type="ECO:0000313" key="2">
    <source>
        <dbReference type="Proteomes" id="UP000828941"/>
    </source>
</evidence>
<sequence length="525" mass="59837">MGMLCGAVTLIAFGSTSQPSAFVRYQLKEKVRRSREVSTELQNKEREETEHQNRQEGEEDKEISSELQNRDENGNISDSNEEIIEENQNPDDSRERRDTDTNSADQNKEDSKERREISSEQEDVEQNQGKLPVNLSSNLWIMSASMFGAFLGSFFPTGNETQWKDPFKVAPLFLGVAHLLFYSGCFCYSFEEPRGSPLQKIYRVFVAALRKRKLKYPDSEGEYNCENNERNFSFPRKTGDGSIRLKPQVPRLWRWLDKAAIKSGEGEKQSKNGEICSVDEVREVKHFSSLMHMSFTFWPFSLVLASANTFFVEQAGTLKPNFNVNYLFVISSVVSSTTDKLFNLKKLDKHKHGVSIVRIGVGMVCAVVCCLVAGLLELHRLSLARKEGIVQSRGKQVSMGIAVLIPQFLLMGLMEGLAQKGLEEFYSNYVPESMEGFVQPFAELVSGTGKLLTLPCIWIFTPWFKDSINNSHLDRYFLMLAGLNFLALCWFVYYSWNYAYHEPYPNDEELGNDDEGGQEEKCQGY</sequence>
<evidence type="ECO:0000313" key="1">
    <source>
        <dbReference type="EMBL" id="KAI4353265.1"/>
    </source>
</evidence>
<proteinExistence type="predicted"/>
<dbReference type="Proteomes" id="UP000828941">
    <property type="component" value="Chromosome 2"/>
</dbReference>
<reference evidence="1 2" key="1">
    <citation type="journal article" date="2022" name="DNA Res.">
        <title>Chromosomal-level genome assembly of the orchid tree Bauhinia variegata (Leguminosae; Cercidoideae) supports the allotetraploid origin hypothesis of Bauhinia.</title>
        <authorList>
            <person name="Zhong Y."/>
            <person name="Chen Y."/>
            <person name="Zheng D."/>
            <person name="Pang J."/>
            <person name="Liu Y."/>
            <person name="Luo S."/>
            <person name="Meng S."/>
            <person name="Qian L."/>
            <person name="Wei D."/>
            <person name="Dai S."/>
            <person name="Zhou R."/>
        </authorList>
    </citation>
    <scope>NUCLEOTIDE SEQUENCE [LARGE SCALE GENOMIC DNA]</scope>
    <source>
        <strain evidence="1">BV-YZ2020</strain>
    </source>
</reference>
<organism evidence="1 2">
    <name type="scientific">Bauhinia variegata</name>
    <name type="common">Purple orchid tree</name>
    <name type="synonym">Phanera variegata</name>
    <dbReference type="NCBI Taxonomy" id="167791"/>
    <lineage>
        <taxon>Eukaryota</taxon>
        <taxon>Viridiplantae</taxon>
        <taxon>Streptophyta</taxon>
        <taxon>Embryophyta</taxon>
        <taxon>Tracheophyta</taxon>
        <taxon>Spermatophyta</taxon>
        <taxon>Magnoliopsida</taxon>
        <taxon>eudicotyledons</taxon>
        <taxon>Gunneridae</taxon>
        <taxon>Pentapetalae</taxon>
        <taxon>rosids</taxon>
        <taxon>fabids</taxon>
        <taxon>Fabales</taxon>
        <taxon>Fabaceae</taxon>
        <taxon>Cercidoideae</taxon>
        <taxon>Cercideae</taxon>
        <taxon>Bauhiniinae</taxon>
        <taxon>Bauhinia</taxon>
    </lineage>
</organism>
<keyword evidence="2" id="KW-1185">Reference proteome</keyword>
<dbReference type="EMBL" id="CM039427">
    <property type="protein sequence ID" value="KAI4353265.1"/>
    <property type="molecule type" value="Genomic_DNA"/>
</dbReference>
<protein>
    <submittedName>
        <fullName evidence="1">Uncharacterized protein</fullName>
    </submittedName>
</protein>